<dbReference type="InterPro" id="IPR031099">
    <property type="entry name" value="BRCA1-associated"/>
</dbReference>
<dbReference type="AlphaFoldDB" id="A0A7J6UUU9"/>
<keyword evidence="2" id="KW-0479">Metal-binding</keyword>
<evidence type="ECO:0000256" key="4">
    <source>
        <dbReference type="ARBA" id="ARBA00022763"/>
    </source>
</evidence>
<feature type="domain" description="BRCT" evidence="9">
    <location>
        <begin position="61"/>
        <end position="140"/>
    </location>
</feature>
<dbReference type="GO" id="GO:0005634">
    <property type="term" value="C:nucleus"/>
    <property type="evidence" value="ECO:0007669"/>
    <property type="project" value="UniProtKB-SubCell"/>
</dbReference>
<dbReference type="SUPFAM" id="SSF52113">
    <property type="entry name" value="BRCT domain"/>
    <property type="match status" value="2"/>
</dbReference>
<keyword evidence="8" id="KW-0539">Nucleus</keyword>
<dbReference type="OrthoDB" id="2384350at2759"/>
<keyword evidence="7" id="KW-0234">DNA repair</keyword>
<name>A0A7J6UUU9_THATH</name>
<proteinExistence type="predicted"/>
<dbReference type="GO" id="GO:0008270">
    <property type="term" value="F:zinc ion binding"/>
    <property type="evidence" value="ECO:0007669"/>
    <property type="project" value="UniProtKB-KW"/>
</dbReference>
<organism evidence="10 11">
    <name type="scientific">Thalictrum thalictroides</name>
    <name type="common">Rue-anemone</name>
    <name type="synonym">Anemone thalictroides</name>
    <dbReference type="NCBI Taxonomy" id="46969"/>
    <lineage>
        <taxon>Eukaryota</taxon>
        <taxon>Viridiplantae</taxon>
        <taxon>Streptophyta</taxon>
        <taxon>Embryophyta</taxon>
        <taxon>Tracheophyta</taxon>
        <taxon>Spermatophyta</taxon>
        <taxon>Magnoliopsida</taxon>
        <taxon>Ranunculales</taxon>
        <taxon>Ranunculaceae</taxon>
        <taxon>Thalictroideae</taxon>
        <taxon>Thalictrum</taxon>
    </lineage>
</organism>
<protein>
    <submittedName>
        <fullName evidence="10">Breast cancer susceptibility 1-like protein</fullName>
    </submittedName>
</protein>
<keyword evidence="3" id="KW-0677">Repeat</keyword>
<evidence type="ECO:0000256" key="8">
    <source>
        <dbReference type="ARBA" id="ARBA00023242"/>
    </source>
</evidence>
<dbReference type="Pfam" id="PF00533">
    <property type="entry name" value="BRCT"/>
    <property type="match status" value="1"/>
</dbReference>
<evidence type="ECO:0000256" key="5">
    <source>
        <dbReference type="ARBA" id="ARBA00022771"/>
    </source>
</evidence>
<dbReference type="PANTHER" id="PTHR13763:SF0">
    <property type="entry name" value="BREAST CANCER TYPE 1 SUSCEPTIBILITY PROTEIN"/>
    <property type="match status" value="1"/>
</dbReference>
<evidence type="ECO:0000256" key="6">
    <source>
        <dbReference type="ARBA" id="ARBA00022833"/>
    </source>
</evidence>
<evidence type="ECO:0000313" key="11">
    <source>
        <dbReference type="Proteomes" id="UP000554482"/>
    </source>
</evidence>
<evidence type="ECO:0000256" key="2">
    <source>
        <dbReference type="ARBA" id="ARBA00022723"/>
    </source>
</evidence>
<dbReference type="GO" id="GO:0004842">
    <property type="term" value="F:ubiquitin-protein transferase activity"/>
    <property type="evidence" value="ECO:0007669"/>
    <property type="project" value="TreeGrafter"/>
</dbReference>
<reference evidence="10 11" key="1">
    <citation type="submission" date="2020-06" db="EMBL/GenBank/DDBJ databases">
        <title>Transcriptomic and genomic resources for Thalictrum thalictroides and T. hernandezii: Facilitating candidate gene discovery in an emerging model plant lineage.</title>
        <authorList>
            <person name="Arias T."/>
            <person name="Riano-Pachon D.M."/>
            <person name="Di Stilio V.S."/>
        </authorList>
    </citation>
    <scope>NUCLEOTIDE SEQUENCE [LARGE SCALE GENOMIC DNA]</scope>
    <source>
        <strain evidence="11">cv. WT478/WT964</strain>
        <tissue evidence="10">Leaves</tissue>
    </source>
</reference>
<dbReference type="Gene3D" id="3.40.50.10190">
    <property type="entry name" value="BRCT domain"/>
    <property type="match status" value="2"/>
</dbReference>
<dbReference type="GO" id="GO:0000724">
    <property type="term" value="P:double-strand break repair via homologous recombination"/>
    <property type="evidence" value="ECO:0007669"/>
    <property type="project" value="TreeGrafter"/>
</dbReference>
<dbReference type="PROSITE" id="PS50172">
    <property type="entry name" value="BRCT"/>
    <property type="match status" value="2"/>
</dbReference>
<evidence type="ECO:0000256" key="3">
    <source>
        <dbReference type="ARBA" id="ARBA00022737"/>
    </source>
</evidence>
<dbReference type="GO" id="GO:0045944">
    <property type="term" value="P:positive regulation of transcription by RNA polymerase II"/>
    <property type="evidence" value="ECO:0007669"/>
    <property type="project" value="TreeGrafter"/>
</dbReference>
<dbReference type="SMART" id="SM00292">
    <property type="entry name" value="BRCT"/>
    <property type="match status" value="2"/>
</dbReference>
<dbReference type="InterPro" id="IPR001357">
    <property type="entry name" value="BRCT_dom"/>
</dbReference>
<dbReference type="InterPro" id="IPR036420">
    <property type="entry name" value="BRCT_dom_sf"/>
</dbReference>
<keyword evidence="6" id="KW-0862">Zinc</keyword>
<gene>
    <name evidence="10" type="ORF">FRX31_034401</name>
</gene>
<comment type="caution">
    <text evidence="10">The sequence shown here is derived from an EMBL/GenBank/DDBJ whole genome shotgun (WGS) entry which is preliminary data.</text>
</comment>
<dbReference type="Proteomes" id="UP000554482">
    <property type="component" value="Unassembled WGS sequence"/>
</dbReference>
<accession>A0A7J6UUU9</accession>
<evidence type="ECO:0000256" key="1">
    <source>
        <dbReference type="ARBA" id="ARBA00004123"/>
    </source>
</evidence>
<sequence>MLCPLHKLPKELSGTREKTKRYALKRESQHGKAEVIAHHGASTNPLWKVPSHKWVLCCSGLTNAEKEVVSEFTKMTGVSLSKTYGPNVTHIIASTDENGACRRTLKFLMAILEGRWILKIDWIKACMQAMEPVAEEGYQISVDVHGIKDGPHLGRLRVMNKVINSSFNFNQSFSMGEFQPSYKGYLQDMVVAAGGYVLHRKPISGDMRGLPSESTTYIIYNAESEESGFAKKLLCSRRQDEAEALASSNGAKVAAHSWVLDSIAACNLQTL</sequence>
<dbReference type="EMBL" id="JABWDY010043321">
    <property type="protein sequence ID" value="KAF5176012.1"/>
    <property type="molecule type" value="Genomic_DNA"/>
</dbReference>
<dbReference type="FunFam" id="3.40.50.10190:FF:000006">
    <property type="entry name" value="Breast cancer type 1 susceptibility protein homolog"/>
    <property type="match status" value="1"/>
</dbReference>
<feature type="domain" description="BRCT" evidence="9">
    <location>
        <begin position="162"/>
        <end position="271"/>
    </location>
</feature>
<keyword evidence="11" id="KW-1185">Reference proteome</keyword>
<evidence type="ECO:0000256" key="7">
    <source>
        <dbReference type="ARBA" id="ARBA00023204"/>
    </source>
</evidence>
<keyword evidence="5" id="KW-0863">Zinc-finger</keyword>
<dbReference type="CDD" id="cd17734">
    <property type="entry name" value="BRCT_Bard1_rpt1"/>
    <property type="match status" value="1"/>
</dbReference>
<evidence type="ECO:0000259" key="9">
    <source>
        <dbReference type="PROSITE" id="PS50172"/>
    </source>
</evidence>
<evidence type="ECO:0000313" key="10">
    <source>
        <dbReference type="EMBL" id="KAF5176012.1"/>
    </source>
</evidence>
<keyword evidence="4" id="KW-0227">DNA damage</keyword>
<dbReference type="PANTHER" id="PTHR13763">
    <property type="entry name" value="BREAST CANCER TYPE 1 SUSCEPTIBILITY PROTEIN BRCA1"/>
    <property type="match status" value="1"/>
</dbReference>
<comment type="subcellular location">
    <subcellularLocation>
        <location evidence="1">Nucleus</location>
    </subcellularLocation>
</comment>